<evidence type="ECO:0000313" key="2">
    <source>
        <dbReference type="Proteomes" id="UP000537161"/>
    </source>
</evidence>
<evidence type="ECO:0000313" key="1">
    <source>
        <dbReference type="EMBL" id="MBB5706331.1"/>
    </source>
</evidence>
<reference evidence="1 2" key="1">
    <citation type="submission" date="2020-08" db="EMBL/GenBank/DDBJ databases">
        <title>Genomic Encyclopedia of Type Strains, Phase IV (KMG-IV): sequencing the most valuable type-strain genomes for metagenomic binning, comparative biology and taxonomic classification.</title>
        <authorList>
            <person name="Goeker M."/>
        </authorList>
    </citation>
    <scope>NUCLEOTIDE SEQUENCE [LARGE SCALE GENOMIC DNA]</scope>
    <source>
        <strain evidence="1 2">DSM 27163</strain>
    </source>
</reference>
<dbReference type="InterPro" id="IPR018733">
    <property type="entry name" value="DUF2274"/>
</dbReference>
<proteinExistence type="predicted"/>
<gene>
    <name evidence="1" type="ORF">FHR21_001675</name>
</gene>
<dbReference type="Proteomes" id="UP000537161">
    <property type="component" value="Unassembled WGS sequence"/>
</dbReference>
<protein>
    <recommendedName>
        <fullName evidence="3">Transposase</fullName>
    </recommendedName>
</protein>
<organism evidence="1 2">
    <name type="scientific">Sphingopyxis panaciterrulae</name>
    <dbReference type="NCBI Taxonomy" id="462372"/>
    <lineage>
        <taxon>Bacteria</taxon>
        <taxon>Pseudomonadati</taxon>
        <taxon>Pseudomonadota</taxon>
        <taxon>Alphaproteobacteria</taxon>
        <taxon>Sphingomonadales</taxon>
        <taxon>Sphingomonadaceae</taxon>
        <taxon>Sphingopyxis</taxon>
    </lineage>
</organism>
<sequence>MADLKLPKLPERTPKRITFNAMPGLFEALNAYADAYEAAYGRRESVPDLIPAMLTAFIETDRRFHRGRRKP</sequence>
<accession>A0A7W9B4X9</accession>
<dbReference type="RefSeq" id="WP_067105495.1">
    <property type="nucleotide sequence ID" value="NZ_JACIJH010000003.1"/>
</dbReference>
<dbReference type="EMBL" id="JACIJH010000003">
    <property type="protein sequence ID" value="MBB5706331.1"/>
    <property type="molecule type" value="Genomic_DNA"/>
</dbReference>
<evidence type="ECO:0008006" key="3">
    <source>
        <dbReference type="Google" id="ProtNLM"/>
    </source>
</evidence>
<comment type="caution">
    <text evidence="1">The sequence shown here is derived from an EMBL/GenBank/DDBJ whole genome shotgun (WGS) entry which is preliminary data.</text>
</comment>
<keyword evidence="2" id="KW-1185">Reference proteome</keyword>
<name>A0A7W9B4X9_9SPHN</name>
<dbReference type="AlphaFoldDB" id="A0A7W9B4X9"/>
<dbReference type="Pfam" id="PF10038">
    <property type="entry name" value="DUF2274"/>
    <property type="match status" value="1"/>
</dbReference>